<protein>
    <submittedName>
        <fullName evidence="2">Uncharacterized protein</fullName>
    </submittedName>
</protein>
<dbReference type="EMBL" id="CP133568">
    <property type="protein sequence ID" value="WMT03133.1"/>
    <property type="molecule type" value="Genomic_DNA"/>
</dbReference>
<proteinExistence type="predicted"/>
<dbReference type="RefSeq" id="WP_078998987.1">
    <property type="nucleotide sequence ID" value="NZ_CP133568.1"/>
</dbReference>
<accession>A0ABY9P9T6</accession>
<keyword evidence="1" id="KW-0812">Transmembrane</keyword>
<gene>
    <name evidence="2" type="ORF">RDV84_24790</name>
</gene>
<keyword evidence="1" id="KW-0472">Membrane</keyword>
<name>A0ABY9P9T6_9GAMM</name>
<dbReference type="Proteomes" id="UP001229313">
    <property type="component" value="Chromosome"/>
</dbReference>
<organism evidence="2 3">
    <name type="scientific">Lysobacter yananisis</name>
    <dbReference type="NCBI Taxonomy" id="1003114"/>
    <lineage>
        <taxon>Bacteria</taxon>
        <taxon>Pseudomonadati</taxon>
        <taxon>Pseudomonadota</taxon>
        <taxon>Gammaproteobacteria</taxon>
        <taxon>Lysobacterales</taxon>
        <taxon>Lysobacteraceae</taxon>
        <taxon>Lysobacter</taxon>
    </lineage>
</organism>
<keyword evidence="1" id="KW-1133">Transmembrane helix</keyword>
<reference evidence="2 3" key="1">
    <citation type="submission" date="2023-08" db="EMBL/GenBank/DDBJ databases">
        <title>The whole genome sequence of Lysobacter yananisis.</title>
        <authorList>
            <person name="Sun H."/>
        </authorList>
    </citation>
    <scope>NUCLEOTIDE SEQUENCE [LARGE SCALE GENOMIC DNA]</scope>
    <source>
        <strain evidence="2 3">SNNU513</strain>
    </source>
</reference>
<evidence type="ECO:0000256" key="1">
    <source>
        <dbReference type="SAM" id="Phobius"/>
    </source>
</evidence>
<feature type="transmembrane region" description="Helical" evidence="1">
    <location>
        <begin position="38"/>
        <end position="57"/>
    </location>
</feature>
<feature type="transmembrane region" description="Helical" evidence="1">
    <location>
        <begin position="106"/>
        <end position="125"/>
    </location>
</feature>
<sequence length="136" mass="14843">MKNMVIAILRVAVGLALVWVGLSWAVLSMVPIDEGETFGWRSLGVFTLVVAAIGFMSGLISGRYLLVPALLLSTVGWLLLINVLQWPEIKGGTGTFMSGVIERAPQVLWCNACLALGISMGYRLARRWKWVAPARN</sequence>
<feature type="transmembrane region" description="Helical" evidence="1">
    <location>
        <begin position="7"/>
        <end position="26"/>
    </location>
</feature>
<evidence type="ECO:0000313" key="2">
    <source>
        <dbReference type="EMBL" id="WMT03133.1"/>
    </source>
</evidence>
<keyword evidence="3" id="KW-1185">Reference proteome</keyword>
<evidence type="ECO:0000313" key="3">
    <source>
        <dbReference type="Proteomes" id="UP001229313"/>
    </source>
</evidence>
<feature type="transmembrane region" description="Helical" evidence="1">
    <location>
        <begin position="64"/>
        <end position="86"/>
    </location>
</feature>